<sequence>MALNPGQADADINAHSSTPDVNGLSLQILSPSFRTSARISFNHVRPTTTVSELKTMITTALATRPPPESQRLIYRGRELSNTQETLTKILELGNGETHSIHLVLPPGTPLLETSDTKPSFKSDEAQSRSVQASLPQSRTFRSQRIEDLLNPALTPPELDPESNREATSQGIFGCNASFRASSSSKLNDSQTQSSGTGQESDDRGNATFSTTNAVDLPRVGPNISPIQRLKREASSDSDVIEPGPSHTGLQGLHENSGMGNSTASSINLGRHRTHRGPELRTTSNPVPRFISSAPTSGEYQAGTSRLPLLSQRILAMEDQIDHGISPSVDEISRIRFQLYQIQDEEYRNPLKPRDASLEGWLGRIISVATRADQLRIMKARDWQPSNYHTGLESATAGPTPTAAYLLKAPNGDQYVVMRPNNQPTASTLRYRTSRLAPNIPGLVVGGNMAQLGAPGPTGRFPANRVFRPPLVRRRYRQYVRPINLVAIVRSLWLFIRLYFFSYLISARGSWLRTFLVMGSAIIAIFSETSLPQRIQRVVLGPVQRHLENLLPVDGQQAREVNGTQRPEGVDANFNLRNESANVGQGQTVAAQGEQGGVWEGLRSLERSIAIFIASFVPGLSERHIAARNAAEAARRNEEEQRQQADNQRPEETPDGTDGVNIENNTDISDVRSSNEANMSETPQHQQPDQELRG</sequence>
<keyword evidence="3" id="KW-1133">Transmembrane helix</keyword>
<dbReference type="Proteomes" id="UP000054567">
    <property type="component" value="Unassembled WGS sequence"/>
</dbReference>
<feature type="region of interest" description="Disordered" evidence="5">
    <location>
        <begin position="104"/>
        <end position="140"/>
    </location>
</feature>
<reference evidence="8" key="3">
    <citation type="journal article" date="2010" name="Genome Res.">
        <title>Population genomic sequencing of Coccidioides fungi reveals recent hybridization and transposon control.</title>
        <authorList>
            <person name="Neafsey D.E."/>
            <person name="Barker B.M."/>
            <person name="Sharpton T.J."/>
            <person name="Stajich J.E."/>
            <person name="Park D.J."/>
            <person name="Whiston E."/>
            <person name="Hung C.-Y."/>
            <person name="McMahan C."/>
            <person name="White J."/>
            <person name="Sykes S."/>
            <person name="Heiman D."/>
            <person name="Young S."/>
            <person name="Zeng Q."/>
            <person name="Abouelleil A."/>
            <person name="Aftuck L."/>
            <person name="Bessette D."/>
            <person name="Brown A."/>
            <person name="FitzGerald M."/>
            <person name="Lui A."/>
            <person name="Macdonald J.P."/>
            <person name="Priest M."/>
            <person name="Orbach M.J."/>
            <person name="Galgiani J.N."/>
            <person name="Kirkland T.N."/>
            <person name="Cole G.T."/>
            <person name="Birren B.W."/>
            <person name="Henn M.R."/>
            <person name="Taylor J.W."/>
            <person name="Rounsley S.D."/>
        </authorList>
    </citation>
    <scope>NUCLEOTIDE SEQUENCE [LARGE SCALE GENOMIC DNA]</scope>
    <source>
        <strain evidence="8">RMSCC 3488</strain>
    </source>
</reference>
<feature type="region of interest" description="Disordered" evidence="5">
    <location>
        <begin position="1"/>
        <end position="21"/>
    </location>
</feature>
<feature type="compositionally biased region" description="Low complexity" evidence="5">
    <location>
        <begin position="189"/>
        <end position="198"/>
    </location>
</feature>
<evidence type="ECO:0000256" key="1">
    <source>
        <dbReference type="ARBA" id="ARBA00004370"/>
    </source>
</evidence>
<dbReference type="GO" id="GO:0016020">
    <property type="term" value="C:membrane"/>
    <property type="evidence" value="ECO:0007669"/>
    <property type="project" value="UniProtKB-SubCell"/>
</dbReference>
<dbReference type="EMBL" id="DS268114">
    <property type="protein sequence ID" value="KMM72419.1"/>
    <property type="molecule type" value="Genomic_DNA"/>
</dbReference>
<dbReference type="Gene3D" id="3.10.20.90">
    <property type="entry name" value="Phosphatidylinositol 3-kinase Catalytic Subunit, Chain A, domain 1"/>
    <property type="match status" value="1"/>
</dbReference>
<evidence type="ECO:0000313" key="7">
    <source>
        <dbReference type="EMBL" id="KMM72419.1"/>
    </source>
</evidence>
<feature type="compositionally biased region" description="Polar residues" evidence="5">
    <location>
        <begin position="292"/>
        <end position="301"/>
    </location>
</feature>
<dbReference type="PANTHER" id="PTHR12943">
    <property type="entry name" value="HOMOCYSTEINE-RESPONSIVE ENDOPLASMIC RETICULUM-RESIDENT UNIQUITIN-LIKE DOMAIN HERPUD PROTEIN FAMILY MEMBER"/>
    <property type="match status" value="1"/>
</dbReference>
<feature type="compositionally biased region" description="Basic and acidic residues" evidence="5">
    <location>
        <begin position="632"/>
        <end position="651"/>
    </location>
</feature>
<evidence type="ECO:0000256" key="5">
    <source>
        <dbReference type="SAM" id="MobiDB-lite"/>
    </source>
</evidence>
<accession>A0A0J6FTH3</accession>
<reference evidence="8" key="2">
    <citation type="journal article" date="2009" name="Genome Res.">
        <title>Comparative genomic analyses of the human fungal pathogens Coccidioides and their relatives.</title>
        <authorList>
            <person name="Sharpton T.J."/>
            <person name="Stajich J.E."/>
            <person name="Rounsley S.D."/>
            <person name="Gardner M.J."/>
            <person name="Wortman J.R."/>
            <person name="Jordar V.S."/>
            <person name="Maiti R."/>
            <person name="Kodira C.D."/>
            <person name="Neafsey D.E."/>
            <person name="Zeng Q."/>
            <person name="Hung C.-Y."/>
            <person name="McMahan C."/>
            <person name="Muszewska A."/>
            <person name="Grynberg M."/>
            <person name="Mandel M.A."/>
            <person name="Kellner E.M."/>
            <person name="Barker B.M."/>
            <person name="Galgiani J.N."/>
            <person name="Orbach M.J."/>
            <person name="Kirkland T.N."/>
            <person name="Cole G.T."/>
            <person name="Henn M.R."/>
            <person name="Birren B.W."/>
            <person name="Taylor J.W."/>
        </authorList>
    </citation>
    <scope>NUCLEOTIDE SEQUENCE [LARGE SCALE GENOMIC DNA]</scope>
    <source>
        <strain evidence="8">RMSCC 3488</strain>
    </source>
</reference>
<dbReference type="GO" id="GO:0030968">
    <property type="term" value="P:endoplasmic reticulum unfolded protein response"/>
    <property type="evidence" value="ECO:0007669"/>
    <property type="project" value="TreeGrafter"/>
</dbReference>
<dbReference type="SMART" id="SM00213">
    <property type="entry name" value="UBQ"/>
    <property type="match status" value="1"/>
</dbReference>
<dbReference type="CDD" id="cd17039">
    <property type="entry name" value="Ubl_ubiquitin_like"/>
    <property type="match status" value="1"/>
</dbReference>
<feature type="domain" description="Ubiquitin-like" evidence="6">
    <location>
        <begin position="26"/>
        <end position="104"/>
    </location>
</feature>
<feature type="region of interest" description="Disordered" evidence="5">
    <location>
        <begin position="630"/>
        <end position="693"/>
    </location>
</feature>
<dbReference type="OrthoDB" id="21589at2759"/>
<dbReference type="SUPFAM" id="SSF54236">
    <property type="entry name" value="Ubiquitin-like"/>
    <property type="match status" value="1"/>
</dbReference>
<dbReference type="InterPro" id="IPR000626">
    <property type="entry name" value="Ubiquitin-like_dom"/>
</dbReference>
<feature type="compositionally biased region" description="Polar residues" evidence="5">
    <location>
        <begin position="127"/>
        <end position="140"/>
    </location>
</feature>
<dbReference type="VEuPathDB" id="FungiDB:CPAG_08713"/>
<protein>
    <recommendedName>
        <fullName evidence="6">Ubiquitin-like domain-containing protein</fullName>
    </recommendedName>
</protein>
<feature type="compositionally biased region" description="Polar residues" evidence="5">
    <location>
        <begin position="257"/>
        <end position="267"/>
    </location>
</feature>
<gene>
    <name evidence="7" type="ORF">CPAG_08713</name>
</gene>
<evidence type="ECO:0000259" key="6">
    <source>
        <dbReference type="PROSITE" id="PS50053"/>
    </source>
</evidence>
<feature type="region of interest" description="Disordered" evidence="5">
    <location>
        <begin position="181"/>
        <end position="301"/>
    </location>
</feature>
<dbReference type="InterPro" id="IPR039751">
    <property type="entry name" value="HERPUD1/2"/>
</dbReference>
<dbReference type="AlphaFoldDB" id="A0A0J6FTH3"/>
<evidence type="ECO:0000256" key="2">
    <source>
        <dbReference type="ARBA" id="ARBA00022692"/>
    </source>
</evidence>
<comment type="subcellular location">
    <subcellularLocation>
        <location evidence="1">Membrane</location>
    </subcellularLocation>
</comment>
<reference evidence="7 8" key="1">
    <citation type="submission" date="2007-06" db="EMBL/GenBank/DDBJ databases">
        <title>The Genome Sequence of Coccidioides posadasii RMSCC_3488.</title>
        <authorList>
            <consortium name="Coccidioides Genome Resources Consortium"/>
            <consortium name="The Broad Institute Genome Sequencing Platform"/>
            <person name="Henn M.R."/>
            <person name="Sykes S."/>
            <person name="Young S."/>
            <person name="Jaffe D."/>
            <person name="Berlin A."/>
            <person name="Alvarez P."/>
            <person name="Butler J."/>
            <person name="Gnerre S."/>
            <person name="Grabherr M."/>
            <person name="Mauceli E."/>
            <person name="Brockman W."/>
            <person name="Kodira C."/>
            <person name="Alvarado L."/>
            <person name="Zeng Q."/>
            <person name="Crawford M."/>
            <person name="Antoine C."/>
            <person name="Devon K."/>
            <person name="Galgiani J."/>
            <person name="Orsborn K."/>
            <person name="Lewis M.L."/>
            <person name="Nusbaum C."/>
            <person name="Galagan J."/>
            <person name="Birren B."/>
        </authorList>
    </citation>
    <scope>NUCLEOTIDE SEQUENCE [LARGE SCALE GENOMIC DNA]</scope>
    <source>
        <strain evidence="7 8">RMSCC 3488</strain>
    </source>
</reference>
<keyword evidence="4" id="KW-0472">Membrane</keyword>
<proteinExistence type="predicted"/>
<dbReference type="PROSITE" id="PS50053">
    <property type="entry name" value="UBIQUITIN_2"/>
    <property type="match status" value="1"/>
</dbReference>
<dbReference type="InterPro" id="IPR029071">
    <property type="entry name" value="Ubiquitin-like_domsf"/>
</dbReference>
<dbReference type="PANTHER" id="PTHR12943:SF27">
    <property type="entry name" value="HOMOCYSTEINE-INDUCED ENDOPLASMIC RETICULUM PROTEIN, ISOFORM A"/>
    <property type="match status" value="1"/>
</dbReference>
<evidence type="ECO:0000313" key="8">
    <source>
        <dbReference type="Proteomes" id="UP000054567"/>
    </source>
</evidence>
<keyword evidence="2" id="KW-0812">Transmembrane</keyword>
<feature type="compositionally biased region" description="Basic and acidic residues" evidence="5">
    <location>
        <begin position="114"/>
        <end position="126"/>
    </location>
</feature>
<evidence type="ECO:0000256" key="4">
    <source>
        <dbReference type="ARBA" id="ARBA00023136"/>
    </source>
</evidence>
<feature type="compositionally biased region" description="Polar residues" evidence="5">
    <location>
        <begin position="661"/>
        <end position="686"/>
    </location>
</feature>
<organism evidence="7 8">
    <name type="scientific">Coccidioides posadasii RMSCC 3488</name>
    <dbReference type="NCBI Taxonomy" id="454284"/>
    <lineage>
        <taxon>Eukaryota</taxon>
        <taxon>Fungi</taxon>
        <taxon>Dikarya</taxon>
        <taxon>Ascomycota</taxon>
        <taxon>Pezizomycotina</taxon>
        <taxon>Eurotiomycetes</taxon>
        <taxon>Eurotiomycetidae</taxon>
        <taxon>Onygenales</taxon>
        <taxon>Onygenaceae</taxon>
        <taxon>Coccidioides</taxon>
    </lineage>
</organism>
<evidence type="ECO:0000256" key="3">
    <source>
        <dbReference type="ARBA" id="ARBA00022989"/>
    </source>
</evidence>
<dbReference type="Pfam" id="PF00240">
    <property type="entry name" value="ubiquitin"/>
    <property type="match status" value="1"/>
</dbReference>
<name>A0A0J6FTH3_COCPO</name>